<feature type="region of interest" description="Disordered" evidence="1">
    <location>
        <begin position="819"/>
        <end position="902"/>
    </location>
</feature>
<organism evidence="2">
    <name type="scientific">Chromera velia CCMP2878</name>
    <dbReference type="NCBI Taxonomy" id="1169474"/>
    <lineage>
        <taxon>Eukaryota</taxon>
        <taxon>Sar</taxon>
        <taxon>Alveolata</taxon>
        <taxon>Colpodellida</taxon>
        <taxon>Chromeraceae</taxon>
        <taxon>Chromera</taxon>
    </lineage>
</organism>
<feature type="region of interest" description="Disordered" evidence="1">
    <location>
        <begin position="72"/>
        <end position="104"/>
    </location>
</feature>
<feature type="compositionally biased region" description="Polar residues" evidence="1">
    <location>
        <begin position="224"/>
        <end position="250"/>
    </location>
</feature>
<feature type="compositionally biased region" description="Pro residues" evidence="1">
    <location>
        <begin position="1295"/>
        <end position="1313"/>
    </location>
</feature>
<feature type="compositionally biased region" description="Basic and acidic residues" evidence="1">
    <location>
        <begin position="72"/>
        <end position="101"/>
    </location>
</feature>
<protein>
    <submittedName>
        <fullName evidence="2">Uncharacterized protein</fullName>
    </submittedName>
</protein>
<feature type="region of interest" description="Disordered" evidence="1">
    <location>
        <begin position="401"/>
        <end position="790"/>
    </location>
</feature>
<feature type="compositionally biased region" description="Low complexity" evidence="1">
    <location>
        <begin position="834"/>
        <end position="850"/>
    </location>
</feature>
<feature type="compositionally biased region" description="Low complexity" evidence="1">
    <location>
        <begin position="142"/>
        <end position="157"/>
    </location>
</feature>
<feature type="compositionally biased region" description="Basic and acidic residues" evidence="1">
    <location>
        <begin position="726"/>
        <end position="746"/>
    </location>
</feature>
<reference evidence="2" key="1">
    <citation type="submission" date="2014-11" db="EMBL/GenBank/DDBJ databases">
        <authorList>
            <person name="Otto D Thomas"/>
            <person name="Naeem Raeece"/>
        </authorList>
    </citation>
    <scope>NUCLEOTIDE SEQUENCE</scope>
</reference>
<sequence length="1326" mass="138085">MGICQTRNRRNSAENLNPDEMKLDDLISKGIEYAQKASVAKRDAMRLKYLHLSRDLLFSALARCLNRDLEAQQETPARDRERDGRRLTERDGAVPSEEERYQTTSSIRLHLGAVLIKLGEAPAVVHALMSEDDLLGNRNQRHNAPQQPQQQQDQEAGGQERRGHDSMANGTGVDNRNGTDTRGDRSEGGGLRSPSLFRSAADDVSWQSQSLPFDRAGTPAESAGGNQNSQSHNPSLPPVTQQQQGGNQTRHLYLQPRGLGARGSGPRHAPGGDGGDPSSPLPVHLRLQAVNAAAVPQGPQAAPVPVGSSYVIASPPSMWPQQQPTTQQQGSPKGPTRAAANGQGPSGPPLVLGHLSPQMDAQGGHRGGHEGSPRQGPSRASLQQHTNGIAPLPAIALPLPSRQHSRESNVHSGGTPMHPREGTAPDVPPPLEQRPSGDGTTGVLIAGPREAVRLRRRSDVKKEREGGEDKERRHSVHGGGNTGGGGTRQMGTQRAAVPGMYGAFVPPPRETLATGGVEAKGHSQDSGEGRSSGGGEGHENDAGRGQLEGGGIDGQGEEASRGSPTSSGSAGRVEEGGGDRRHFGVGTATAAGRKAVERRHSGGTATTHGGRGGGNSPKMSPPAQSHVRRRSLPTASAMGGGPGNSGTGTSVPRPLLPPPGRGSHSPSRSRRTPSQQQQANRGGVGGQQTRPLPLYSGTGTAGGGAVAGRKLYSSAVEKNVGGGRGQPEEKGSRSVAVKEKSRKRDEERDEEEEEEEVEEGSVSESGSGASGEGGLESEQPNDLQAEMMRVNVGGTAGAVTAGGGGGTLNVQDILRKLEAGRTKKGKRQGGGDGSVLSASVSGLAASGASDLRSTSRERDVDPVIGGSVVEPLDGSDEDEDEEEEEEEERKSTASRVPRNEAASLPLPFAMPFFTSQPQAEPLTRPQQNLVPFPQLHPHQQNQHQAQPPPQTQTQRPPHGPPAGASPATPSAVHITGLPLPMIQHPAGPGRQNSGSSLPAPIGPPLPLIVPHPPPHHLPPLAHRLSVSIEIRHCVSLDIVSSFRVSLPAPASHGEEALAILDRRCRQMSGFPLQALCWITPDGVRKRAAAPDTLFLALEHSATAALQGQGQALERGGDSDEDGGEETDGHRGGPPPLRTRLILLTAPVRPPSDLQAVPGLLILSVKPERVRCGPGPPPRLEVRTHKGLPGSHSYSVGLTNQWDNGKVFATAAKLLSDRRGVECVIPGAMVRADDSNAGLYDVHLIVDGKFRSDNRRALSVLQGGEGSPSASSDDHSLGSFEALPSATASAAATSPPHAPAHPPPAIAVAGPPPTAGAAVGPDIAAPG</sequence>
<feature type="compositionally biased region" description="Low complexity" evidence="1">
    <location>
        <begin position="931"/>
        <end position="971"/>
    </location>
</feature>
<feature type="compositionally biased region" description="Basic and acidic residues" evidence="1">
    <location>
        <begin position="519"/>
        <end position="528"/>
    </location>
</feature>
<feature type="compositionally biased region" description="Low complexity" evidence="1">
    <location>
        <begin position="314"/>
        <end position="336"/>
    </location>
</feature>
<feature type="region of interest" description="Disordered" evidence="1">
    <location>
        <begin position="1105"/>
        <end position="1135"/>
    </location>
</feature>
<feature type="compositionally biased region" description="Basic and acidic residues" evidence="1">
    <location>
        <begin position="177"/>
        <end position="187"/>
    </location>
</feature>
<feature type="compositionally biased region" description="Gly residues" evidence="1">
    <location>
        <begin position="477"/>
        <end position="488"/>
    </location>
</feature>
<feature type="compositionally biased region" description="Acidic residues" evidence="1">
    <location>
        <begin position="747"/>
        <end position="761"/>
    </location>
</feature>
<feature type="compositionally biased region" description="Basic and acidic residues" evidence="1">
    <location>
        <begin position="460"/>
        <end position="472"/>
    </location>
</feature>
<feature type="compositionally biased region" description="Basic and acidic residues" evidence="1">
    <location>
        <begin position="572"/>
        <end position="582"/>
    </location>
</feature>
<feature type="compositionally biased region" description="Low complexity" evidence="1">
    <location>
        <begin position="1283"/>
        <end position="1294"/>
    </location>
</feature>
<feature type="compositionally biased region" description="Acidic residues" evidence="1">
    <location>
        <begin position="873"/>
        <end position="887"/>
    </location>
</feature>
<name>A0A0G4G347_9ALVE</name>
<dbReference type="EMBL" id="CDMZ01000850">
    <property type="protein sequence ID" value="CEM22663.1"/>
    <property type="molecule type" value="Genomic_DNA"/>
</dbReference>
<proteinExistence type="predicted"/>
<evidence type="ECO:0000313" key="2">
    <source>
        <dbReference type="EMBL" id="CEM22663.1"/>
    </source>
</evidence>
<evidence type="ECO:0000256" key="1">
    <source>
        <dbReference type="SAM" id="MobiDB-lite"/>
    </source>
</evidence>
<accession>A0A0G4G347</accession>
<feature type="region of interest" description="Disordered" evidence="1">
    <location>
        <begin position="313"/>
        <end position="383"/>
    </location>
</feature>
<feature type="region of interest" description="Disordered" evidence="1">
    <location>
        <begin position="137"/>
        <end position="282"/>
    </location>
</feature>
<gene>
    <name evidence="2" type="ORF">Cvel_20038</name>
</gene>
<dbReference type="VEuPathDB" id="CryptoDB:Cvel_20038"/>
<feature type="region of interest" description="Disordered" evidence="1">
    <location>
        <begin position="928"/>
        <end position="1004"/>
    </location>
</feature>
<feature type="region of interest" description="Disordered" evidence="1">
    <location>
        <begin position="1260"/>
        <end position="1326"/>
    </location>
</feature>